<evidence type="ECO:0000313" key="3">
    <source>
        <dbReference type="Proteomes" id="UP000031036"/>
    </source>
</evidence>
<reference evidence="2 3" key="1">
    <citation type="submission" date="2014-11" db="EMBL/GenBank/DDBJ databases">
        <title>Genetic blueprint of the zoonotic pathogen Toxocara canis.</title>
        <authorList>
            <person name="Zhu X.-Q."/>
            <person name="Korhonen P.K."/>
            <person name="Cai H."/>
            <person name="Young N.D."/>
            <person name="Nejsum P."/>
            <person name="von Samson-Himmelstjerna G."/>
            <person name="Boag P.R."/>
            <person name="Tan P."/>
            <person name="Li Q."/>
            <person name="Min J."/>
            <person name="Yang Y."/>
            <person name="Wang X."/>
            <person name="Fang X."/>
            <person name="Hall R.S."/>
            <person name="Hofmann A."/>
            <person name="Sternberg P.W."/>
            <person name="Jex A.R."/>
            <person name="Gasser R.B."/>
        </authorList>
    </citation>
    <scope>NUCLEOTIDE SEQUENCE [LARGE SCALE GENOMIC DNA]</scope>
    <source>
        <strain evidence="2">PN_DK_2014</strain>
    </source>
</reference>
<dbReference type="SMART" id="SM00148">
    <property type="entry name" value="PLCXc"/>
    <property type="match status" value="1"/>
</dbReference>
<dbReference type="PROSITE" id="PS50007">
    <property type="entry name" value="PIPLC_X_DOMAIN"/>
    <property type="match status" value="1"/>
</dbReference>
<protein>
    <submittedName>
        <fullName evidence="2">PI-PLC X domain-containing protein 3</fullName>
    </submittedName>
</protein>
<gene>
    <name evidence="2" type="primary">Plcxd3</name>
    <name evidence="2" type="ORF">Tcan_06210</name>
</gene>
<dbReference type="Proteomes" id="UP000031036">
    <property type="component" value="Unassembled WGS sequence"/>
</dbReference>
<dbReference type="GO" id="GO:0008081">
    <property type="term" value="F:phosphoric diester hydrolase activity"/>
    <property type="evidence" value="ECO:0007669"/>
    <property type="project" value="InterPro"/>
</dbReference>
<dbReference type="InterPro" id="IPR017946">
    <property type="entry name" value="PLC-like_Pdiesterase_TIM-brl"/>
</dbReference>
<accession>A0A0B2UWU4</accession>
<keyword evidence="3" id="KW-1185">Reference proteome</keyword>
<dbReference type="InterPro" id="IPR051057">
    <property type="entry name" value="PI-PLC_domain"/>
</dbReference>
<evidence type="ECO:0000313" key="2">
    <source>
        <dbReference type="EMBL" id="KHN73597.1"/>
    </source>
</evidence>
<dbReference type="Gene3D" id="3.20.20.190">
    <property type="entry name" value="Phosphatidylinositol (PI) phosphodiesterase"/>
    <property type="match status" value="1"/>
</dbReference>
<proteinExistence type="predicted"/>
<dbReference type="Pfam" id="PF00388">
    <property type="entry name" value="PI-PLC-X"/>
    <property type="match status" value="1"/>
</dbReference>
<dbReference type="GO" id="GO:0006629">
    <property type="term" value="P:lipid metabolic process"/>
    <property type="evidence" value="ECO:0007669"/>
    <property type="project" value="InterPro"/>
</dbReference>
<dbReference type="SUPFAM" id="SSF51695">
    <property type="entry name" value="PLC-like phosphodiesterases"/>
    <property type="match status" value="1"/>
</dbReference>
<dbReference type="PANTHER" id="PTHR13593:SF113">
    <property type="entry name" value="SI:DKEY-266F7.9"/>
    <property type="match status" value="1"/>
</dbReference>
<dbReference type="InterPro" id="IPR000909">
    <property type="entry name" value="PLipase_C_PInositol-sp_X_dom"/>
</dbReference>
<dbReference type="CDD" id="cd08616">
    <property type="entry name" value="PI-PLCXD1c"/>
    <property type="match status" value="1"/>
</dbReference>
<dbReference type="EMBL" id="JPKZ01003101">
    <property type="protein sequence ID" value="KHN73597.1"/>
    <property type="molecule type" value="Genomic_DNA"/>
</dbReference>
<dbReference type="OrthoDB" id="1046782at2759"/>
<evidence type="ECO:0000259" key="1">
    <source>
        <dbReference type="SMART" id="SM00148"/>
    </source>
</evidence>
<comment type="caution">
    <text evidence="2">The sequence shown here is derived from an EMBL/GenBank/DDBJ whole genome shotgun (WGS) entry which is preliminary data.</text>
</comment>
<dbReference type="InterPro" id="IPR042158">
    <property type="entry name" value="PLCXD1/2/3"/>
</dbReference>
<name>A0A0B2UWU4_TOXCA</name>
<dbReference type="STRING" id="6265.A0A0B2UWU4"/>
<feature type="domain" description="Phosphatidylinositol-specific phospholipase C X" evidence="1">
    <location>
        <begin position="11"/>
        <end position="183"/>
    </location>
</feature>
<sequence length="317" mass="36425">MADWMAELPTAARDKPLMTLAIPGSHHSASYSLKEDSEITCDQPWCVRVLTPNDMIRKAVYNWSKDQTLTIKQQLEAGVRYLDVTVAFINDDFYVIHGLRCMEIRDLFKDVNDFTTAHPKEIVLIDLNHFYEFKETQHEKLLTMIDSIFGNKLIDRPGTPRLALSFSLNKLWSAPGQVIVFYRPILPSPSPNSINGHAGPSDVIKLPNYVWSRQFIKNPWPRTDEPRRMVEEVAAIIDNRNLDDGFQACQAIVTLTVNSVIRQPTGTFEARYARRATRTLVDWLRENGYNHRSNTNIIVADFVDEEDFCRAIIDLNR</sequence>
<organism evidence="2 3">
    <name type="scientific">Toxocara canis</name>
    <name type="common">Canine roundworm</name>
    <dbReference type="NCBI Taxonomy" id="6265"/>
    <lineage>
        <taxon>Eukaryota</taxon>
        <taxon>Metazoa</taxon>
        <taxon>Ecdysozoa</taxon>
        <taxon>Nematoda</taxon>
        <taxon>Chromadorea</taxon>
        <taxon>Rhabditida</taxon>
        <taxon>Spirurina</taxon>
        <taxon>Ascaridomorpha</taxon>
        <taxon>Ascaridoidea</taxon>
        <taxon>Toxocaridae</taxon>
        <taxon>Toxocara</taxon>
    </lineage>
</organism>
<dbReference type="PANTHER" id="PTHR13593">
    <property type="match status" value="1"/>
</dbReference>
<dbReference type="AlphaFoldDB" id="A0A0B2UWU4"/>
<dbReference type="OMA" id="ALPAMMH"/>